<evidence type="ECO:0000256" key="1">
    <source>
        <dbReference type="SAM" id="SignalP"/>
    </source>
</evidence>
<dbReference type="EMBL" id="JBHRZS010000007">
    <property type="protein sequence ID" value="MFC3880726.1"/>
    <property type="molecule type" value="Genomic_DNA"/>
</dbReference>
<evidence type="ECO:0000313" key="2">
    <source>
        <dbReference type="EMBL" id="MFC3880726.1"/>
    </source>
</evidence>
<organism evidence="2 3">
    <name type="scientific">Algoriphagus namhaensis</name>
    <dbReference type="NCBI Taxonomy" id="915353"/>
    <lineage>
        <taxon>Bacteria</taxon>
        <taxon>Pseudomonadati</taxon>
        <taxon>Bacteroidota</taxon>
        <taxon>Cytophagia</taxon>
        <taxon>Cytophagales</taxon>
        <taxon>Cyclobacteriaceae</taxon>
        <taxon>Algoriphagus</taxon>
    </lineage>
</organism>
<evidence type="ECO:0000313" key="3">
    <source>
        <dbReference type="Proteomes" id="UP001595805"/>
    </source>
</evidence>
<name>A0ABV8AUV2_9BACT</name>
<reference evidence="3" key="1">
    <citation type="journal article" date="2019" name="Int. J. Syst. Evol. Microbiol.">
        <title>The Global Catalogue of Microorganisms (GCM) 10K type strain sequencing project: providing services to taxonomists for standard genome sequencing and annotation.</title>
        <authorList>
            <consortium name="The Broad Institute Genomics Platform"/>
            <consortium name="The Broad Institute Genome Sequencing Center for Infectious Disease"/>
            <person name="Wu L."/>
            <person name="Ma J."/>
        </authorList>
    </citation>
    <scope>NUCLEOTIDE SEQUENCE [LARGE SCALE GENOMIC DNA]</scope>
    <source>
        <strain evidence="3">CCUG 60523</strain>
    </source>
</reference>
<dbReference type="Proteomes" id="UP001595805">
    <property type="component" value="Unassembled WGS sequence"/>
</dbReference>
<gene>
    <name evidence="2" type="ORF">ACFOSV_11080</name>
</gene>
<feature type="chain" id="PRO_5046988735" description="PorV/PorQ family protein" evidence="1">
    <location>
        <begin position="20"/>
        <end position="272"/>
    </location>
</feature>
<evidence type="ECO:0008006" key="4">
    <source>
        <dbReference type="Google" id="ProtNLM"/>
    </source>
</evidence>
<protein>
    <recommendedName>
        <fullName evidence="4">PorV/PorQ family protein</fullName>
    </recommendedName>
</protein>
<keyword evidence="1" id="KW-0732">Signal</keyword>
<comment type="caution">
    <text evidence="2">The sequence shown here is derived from an EMBL/GenBank/DDBJ whole genome shotgun (WGS) entry which is preliminary data.</text>
</comment>
<keyword evidence="3" id="KW-1185">Reference proteome</keyword>
<dbReference type="RefSeq" id="WP_377906080.1">
    <property type="nucleotide sequence ID" value="NZ_JBHRZS010000007.1"/>
</dbReference>
<feature type="signal peptide" evidence="1">
    <location>
        <begin position="1"/>
        <end position="19"/>
    </location>
</feature>
<sequence>MRTLLFILFFLGGTFQSLSQSALLSQTHGARSHGMGSVRLFLPDSWSYFNNIGTLARVDESGVAVGYDSRFGLKDLQTVSLASHWKNSWGSVGMGISRFGGNLFNQQSFGLGFSNQLGIVSFGAKLDWFLTQIEGFGTGNSLLFTIGGVAELSPEVFLSANFSNLNRAKISRESVERLPTIVQIGFSYIPINNLQLHLELEKGLETSASVRAGIEYRLQEWVSLRTGIKTNPGDLFFGIGLHPKQFDIDYAFGQNTALGSTHHLSLGFRWQE</sequence>
<proteinExistence type="predicted"/>
<accession>A0ABV8AUV2</accession>